<name>A0AAN6U5F8_9PEZI</name>
<reference evidence="1" key="1">
    <citation type="journal article" date="2023" name="Mol. Phylogenet. Evol.">
        <title>Genome-scale phylogeny and comparative genomics of the fungal order Sordariales.</title>
        <authorList>
            <person name="Hensen N."/>
            <person name="Bonometti L."/>
            <person name="Westerberg I."/>
            <person name="Brannstrom I.O."/>
            <person name="Guillou S."/>
            <person name="Cros-Aarteil S."/>
            <person name="Calhoun S."/>
            <person name="Haridas S."/>
            <person name="Kuo A."/>
            <person name="Mondo S."/>
            <person name="Pangilinan J."/>
            <person name="Riley R."/>
            <person name="LaButti K."/>
            <person name="Andreopoulos B."/>
            <person name="Lipzen A."/>
            <person name="Chen C."/>
            <person name="Yan M."/>
            <person name="Daum C."/>
            <person name="Ng V."/>
            <person name="Clum A."/>
            <person name="Steindorff A."/>
            <person name="Ohm R.A."/>
            <person name="Martin F."/>
            <person name="Silar P."/>
            <person name="Natvig D.O."/>
            <person name="Lalanne C."/>
            <person name="Gautier V."/>
            <person name="Ament-Velasquez S.L."/>
            <person name="Kruys A."/>
            <person name="Hutchinson M.I."/>
            <person name="Powell A.J."/>
            <person name="Barry K."/>
            <person name="Miller A.N."/>
            <person name="Grigoriev I.V."/>
            <person name="Debuchy R."/>
            <person name="Gladieux P."/>
            <person name="Hiltunen Thoren M."/>
            <person name="Johannesson H."/>
        </authorList>
    </citation>
    <scope>NUCLEOTIDE SEQUENCE</scope>
    <source>
        <strain evidence="1">CBS 731.68</strain>
    </source>
</reference>
<dbReference type="EMBL" id="MU853225">
    <property type="protein sequence ID" value="KAK4126176.1"/>
    <property type="molecule type" value="Genomic_DNA"/>
</dbReference>
<protein>
    <submittedName>
        <fullName evidence="1">Uncharacterized protein</fullName>
    </submittedName>
</protein>
<proteinExistence type="predicted"/>
<evidence type="ECO:0000313" key="2">
    <source>
        <dbReference type="Proteomes" id="UP001302602"/>
    </source>
</evidence>
<organism evidence="1 2">
    <name type="scientific">Parathielavia appendiculata</name>
    <dbReference type="NCBI Taxonomy" id="2587402"/>
    <lineage>
        <taxon>Eukaryota</taxon>
        <taxon>Fungi</taxon>
        <taxon>Dikarya</taxon>
        <taxon>Ascomycota</taxon>
        <taxon>Pezizomycotina</taxon>
        <taxon>Sordariomycetes</taxon>
        <taxon>Sordariomycetidae</taxon>
        <taxon>Sordariales</taxon>
        <taxon>Chaetomiaceae</taxon>
        <taxon>Parathielavia</taxon>
    </lineage>
</organism>
<sequence length="154" mass="16723">MSSEVAYDPAGDMAPASRLPIASLFLNWLMRRSDVGFVTPDFIPARSSLHAMMVRVGESTRRIGFQSPSRMPLSGSFWATPRHPRSALHTRLLRCPAILRVPALVAIHRLSMSVTISQLAPTASHSPPPFDIIRGPHGVPCGVLSMPSRSCLTA</sequence>
<evidence type="ECO:0000313" key="1">
    <source>
        <dbReference type="EMBL" id="KAK4126176.1"/>
    </source>
</evidence>
<dbReference type="GeneID" id="87823431"/>
<gene>
    <name evidence="1" type="ORF">N657DRAFT_297066</name>
</gene>
<dbReference type="Proteomes" id="UP001302602">
    <property type="component" value="Unassembled WGS sequence"/>
</dbReference>
<comment type="caution">
    <text evidence="1">The sequence shown here is derived from an EMBL/GenBank/DDBJ whole genome shotgun (WGS) entry which is preliminary data.</text>
</comment>
<dbReference type="RefSeq" id="XP_062649947.1">
    <property type="nucleotide sequence ID" value="XM_062786663.1"/>
</dbReference>
<dbReference type="AlphaFoldDB" id="A0AAN6U5F8"/>
<accession>A0AAN6U5F8</accession>
<keyword evidence="2" id="KW-1185">Reference proteome</keyword>
<reference evidence="1" key="2">
    <citation type="submission" date="2023-05" db="EMBL/GenBank/DDBJ databases">
        <authorList>
            <consortium name="Lawrence Berkeley National Laboratory"/>
            <person name="Steindorff A."/>
            <person name="Hensen N."/>
            <person name="Bonometti L."/>
            <person name="Westerberg I."/>
            <person name="Brannstrom I.O."/>
            <person name="Guillou S."/>
            <person name="Cros-Aarteil S."/>
            <person name="Calhoun S."/>
            <person name="Haridas S."/>
            <person name="Kuo A."/>
            <person name="Mondo S."/>
            <person name="Pangilinan J."/>
            <person name="Riley R."/>
            <person name="Labutti K."/>
            <person name="Andreopoulos B."/>
            <person name="Lipzen A."/>
            <person name="Chen C."/>
            <person name="Yanf M."/>
            <person name="Daum C."/>
            <person name="Ng V."/>
            <person name="Clum A."/>
            <person name="Ohm R."/>
            <person name="Martin F."/>
            <person name="Silar P."/>
            <person name="Natvig D."/>
            <person name="Lalanne C."/>
            <person name="Gautier V."/>
            <person name="Ament-Velasquez S.L."/>
            <person name="Kruys A."/>
            <person name="Hutchinson M.I."/>
            <person name="Powell A.J."/>
            <person name="Barry K."/>
            <person name="Miller A.N."/>
            <person name="Grigoriev I.V."/>
            <person name="Debuchy R."/>
            <person name="Gladieux P."/>
            <person name="Thoren M.H."/>
            <person name="Johannesson H."/>
        </authorList>
    </citation>
    <scope>NUCLEOTIDE SEQUENCE</scope>
    <source>
        <strain evidence="1">CBS 731.68</strain>
    </source>
</reference>